<dbReference type="Proteomes" id="UP000264006">
    <property type="component" value="Chromosome"/>
</dbReference>
<protein>
    <submittedName>
        <fullName evidence="8">DNA-binding response regulator, LuxR family</fullName>
    </submittedName>
</protein>
<evidence type="ECO:0000256" key="2">
    <source>
        <dbReference type="ARBA" id="ARBA00023015"/>
    </source>
</evidence>
<dbReference type="GO" id="GO:0000160">
    <property type="term" value="P:phosphorelay signal transduction system"/>
    <property type="evidence" value="ECO:0007669"/>
    <property type="project" value="InterPro"/>
</dbReference>
<dbReference type="InterPro" id="IPR001789">
    <property type="entry name" value="Sig_transdc_resp-reg_receiver"/>
</dbReference>
<proteinExistence type="predicted"/>
<dbReference type="Pfam" id="PF00072">
    <property type="entry name" value="Response_reg"/>
    <property type="match status" value="1"/>
</dbReference>
<dbReference type="InterPro" id="IPR016032">
    <property type="entry name" value="Sig_transdc_resp-reg_C-effctor"/>
</dbReference>
<dbReference type="InterPro" id="IPR039420">
    <property type="entry name" value="WalR-like"/>
</dbReference>
<sequence length="220" mass="23702">MTDVADELIEVVLVDDQQLVRSGLRMILESEPDIVVVGEGGDGREGVRLARTLVPHVVLMDIQMPVMDGLAATEAIGELPDPPKVVVLTTFERDDYVFRALRQGASGFLLKNAPPAQLIDAVRVVAAGDSLLSPSITRRLIQAFADGPAPAEHDPALDLLTDREREVLGLLATGRSNAEIADVLIVGEATVKTHVSRVFDKLGVRDRVQAVVWAHEHGVT</sequence>
<organism evidence="8 9">
    <name type="scientific">Euzebya pacifica</name>
    <dbReference type="NCBI Taxonomy" id="1608957"/>
    <lineage>
        <taxon>Bacteria</taxon>
        <taxon>Bacillati</taxon>
        <taxon>Actinomycetota</taxon>
        <taxon>Nitriliruptoria</taxon>
        <taxon>Euzebyales</taxon>
    </lineage>
</organism>
<keyword evidence="9" id="KW-1185">Reference proteome</keyword>
<evidence type="ECO:0000313" key="9">
    <source>
        <dbReference type="Proteomes" id="UP000264006"/>
    </source>
</evidence>
<gene>
    <name evidence="8" type="ORF">DVS28_a3585</name>
</gene>
<dbReference type="CDD" id="cd17535">
    <property type="entry name" value="REC_NarL-like"/>
    <property type="match status" value="1"/>
</dbReference>
<evidence type="ECO:0000256" key="3">
    <source>
        <dbReference type="ARBA" id="ARBA00023125"/>
    </source>
</evidence>
<evidence type="ECO:0000259" key="6">
    <source>
        <dbReference type="PROSITE" id="PS50043"/>
    </source>
</evidence>
<dbReference type="GO" id="GO:0003677">
    <property type="term" value="F:DNA binding"/>
    <property type="evidence" value="ECO:0007669"/>
    <property type="project" value="UniProtKB-KW"/>
</dbReference>
<dbReference type="SMART" id="SM00448">
    <property type="entry name" value="REC"/>
    <property type="match status" value="1"/>
</dbReference>
<dbReference type="CDD" id="cd06170">
    <property type="entry name" value="LuxR_C_like"/>
    <property type="match status" value="1"/>
</dbReference>
<dbReference type="InterPro" id="IPR011006">
    <property type="entry name" value="CheY-like_superfamily"/>
</dbReference>
<dbReference type="PROSITE" id="PS50110">
    <property type="entry name" value="RESPONSE_REGULATORY"/>
    <property type="match status" value="1"/>
</dbReference>
<keyword evidence="2" id="KW-0805">Transcription regulation</keyword>
<evidence type="ECO:0000259" key="7">
    <source>
        <dbReference type="PROSITE" id="PS50110"/>
    </source>
</evidence>
<dbReference type="PRINTS" id="PR00038">
    <property type="entry name" value="HTHLUXR"/>
</dbReference>
<dbReference type="PROSITE" id="PS00622">
    <property type="entry name" value="HTH_LUXR_1"/>
    <property type="match status" value="1"/>
</dbReference>
<dbReference type="AlphaFoldDB" id="A0A346Y1B1"/>
<accession>A0A346Y1B1</accession>
<dbReference type="SUPFAM" id="SSF52172">
    <property type="entry name" value="CheY-like"/>
    <property type="match status" value="1"/>
</dbReference>
<dbReference type="KEGG" id="euz:DVS28_a3585"/>
<keyword evidence="4" id="KW-0804">Transcription</keyword>
<dbReference type="SMART" id="SM00421">
    <property type="entry name" value="HTH_LUXR"/>
    <property type="match status" value="1"/>
</dbReference>
<feature type="modified residue" description="4-aspartylphosphate" evidence="5">
    <location>
        <position position="61"/>
    </location>
</feature>
<dbReference type="PANTHER" id="PTHR43214:SF24">
    <property type="entry name" value="TRANSCRIPTIONAL REGULATORY PROTEIN NARL-RELATED"/>
    <property type="match status" value="1"/>
</dbReference>
<keyword evidence="3 8" id="KW-0238">DNA-binding</keyword>
<dbReference type="InterPro" id="IPR058245">
    <property type="entry name" value="NreC/VraR/RcsB-like_REC"/>
</dbReference>
<dbReference type="RefSeq" id="WP_245973554.1">
    <property type="nucleotide sequence ID" value="NZ_CP031165.1"/>
</dbReference>
<feature type="domain" description="HTH luxR-type" evidence="6">
    <location>
        <begin position="153"/>
        <end position="218"/>
    </location>
</feature>
<name>A0A346Y1B1_9ACTN</name>
<evidence type="ECO:0000313" key="8">
    <source>
        <dbReference type="EMBL" id="AXV08258.1"/>
    </source>
</evidence>
<dbReference type="PANTHER" id="PTHR43214">
    <property type="entry name" value="TWO-COMPONENT RESPONSE REGULATOR"/>
    <property type="match status" value="1"/>
</dbReference>
<dbReference type="SUPFAM" id="SSF46894">
    <property type="entry name" value="C-terminal effector domain of the bipartite response regulators"/>
    <property type="match status" value="1"/>
</dbReference>
<dbReference type="PROSITE" id="PS50043">
    <property type="entry name" value="HTH_LUXR_2"/>
    <property type="match status" value="1"/>
</dbReference>
<evidence type="ECO:0000256" key="4">
    <source>
        <dbReference type="ARBA" id="ARBA00023163"/>
    </source>
</evidence>
<evidence type="ECO:0000256" key="5">
    <source>
        <dbReference type="PROSITE-ProRule" id="PRU00169"/>
    </source>
</evidence>
<dbReference type="Gene3D" id="3.40.50.2300">
    <property type="match status" value="1"/>
</dbReference>
<evidence type="ECO:0000256" key="1">
    <source>
        <dbReference type="ARBA" id="ARBA00022553"/>
    </source>
</evidence>
<keyword evidence="1 5" id="KW-0597">Phosphoprotein</keyword>
<feature type="domain" description="Response regulatory" evidence="7">
    <location>
        <begin position="10"/>
        <end position="126"/>
    </location>
</feature>
<reference evidence="8 9" key="1">
    <citation type="submission" date="2018-09" db="EMBL/GenBank/DDBJ databases">
        <title>Complete genome sequence of Euzebya sp. DY32-46 isolated from seawater of Pacific Ocean.</title>
        <authorList>
            <person name="Xu L."/>
            <person name="Wu Y.-H."/>
            <person name="Xu X.-W."/>
        </authorList>
    </citation>
    <scope>NUCLEOTIDE SEQUENCE [LARGE SCALE GENOMIC DNA]</scope>
    <source>
        <strain evidence="8 9">DY32-46</strain>
    </source>
</reference>
<dbReference type="InterPro" id="IPR000792">
    <property type="entry name" value="Tscrpt_reg_LuxR_C"/>
</dbReference>
<dbReference type="EMBL" id="CP031165">
    <property type="protein sequence ID" value="AXV08258.1"/>
    <property type="molecule type" value="Genomic_DNA"/>
</dbReference>
<dbReference type="GO" id="GO:0006355">
    <property type="term" value="P:regulation of DNA-templated transcription"/>
    <property type="evidence" value="ECO:0007669"/>
    <property type="project" value="InterPro"/>
</dbReference>
<dbReference type="Pfam" id="PF00196">
    <property type="entry name" value="GerE"/>
    <property type="match status" value="1"/>
</dbReference>